<evidence type="ECO:0000313" key="2">
    <source>
        <dbReference type="Proteomes" id="UP000887116"/>
    </source>
</evidence>
<protein>
    <submittedName>
        <fullName evidence="1">Uncharacterized protein</fullName>
    </submittedName>
</protein>
<accession>A0A8X6I305</accession>
<organism evidence="1 2">
    <name type="scientific">Trichonephila clavata</name>
    <name type="common">Joro spider</name>
    <name type="synonym">Nephila clavata</name>
    <dbReference type="NCBI Taxonomy" id="2740835"/>
    <lineage>
        <taxon>Eukaryota</taxon>
        <taxon>Metazoa</taxon>
        <taxon>Ecdysozoa</taxon>
        <taxon>Arthropoda</taxon>
        <taxon>Chelicerata</taxon>
        <taxon>Arachnida</taxon>
        <taxon>Araneae</taxon>
        <taxon>Araneomorphae</taxon>
        <taxon>Entelegynae</taxon>
        <taxon>Araneoidea</taxon>
        <taxon>Nephilidae</taxon>
        <taxon>Trichonephila</taxon>
    </lineage>
</organism>
<dbReference type="AlphaFoldDB" id="A0A8X6I305"/>
<sequence>MESFCYIPFSKGQCLIICSRQSSKLLKGDQLALLIYPSDSLKAPLIEHLYSLSDMRRNCKAYTTSFYSKSALEMHGRRMDYYTPTRHSKHSSLKERHISVVITSHGGNT</sequence>
<proteinExistence type="predicted"/>
<dbReference type="EMBL" id="BMAO01017269">
    <property type="protein sequence ID" value="GFR14509.1"/>
    <property type="molecule type" value="Genomic_DNA"/>
</dbReference>
<comment type="caution">
    <text evidence="1">The sequence shown here is derived from an EMBL/GenBank/DDBJ whole genome shotgun (WGS) entry which is preliminary data.</text>
</comment>
<gene>
    <name evidence="1" type="ORF">TNCT_613431</name>
</gene>
<dbReference type="Proteomes" id="UP000887116">
    <property type="component" value="Unassembled WGS sequence"/>
</dbReference>
<name>A0A8X6I305_TRICU</name>
<reference evidence="1" key="1">
    <citation type="submission" date="2020-07" db="EMBL/GenBank/DDBJ databases">
        <title>Multicomponent nature underlies the extraordinary mechanical properties of spider dragline silk.</title>
        <authorList>
            <person name="Kono N."/>
            <person name="Nakamura H."/>
            <person name="Mori M."/>
            <person name="Yoshida Y."/>
            <person name="Ohtoshi R."/>
            <person name="Malay A.D."/>
            <person name="Moran D.A.P."/>
            <person name="Tomita M."/>
            <person name="Numata K."/>
            <person name="Arakawa K."/>
        </authorList>
    </citation>
    <scope>NUCLEOTIDE SEQUENCE</scope>
</reference>
<keyword evidence="2" id="KW-1185">Reference proteome</keyword>
<evidence type="ECO:0000313" key="1">
    <source>
        <dbReference type="EMBL" id="GFR14509.1"/>
    </source>
</evidence>